<dbReference type="InterPro" id="IPR051368">
    <property type="entry name" value="SerProtInhib-TIL_Domain"/>
</dbReference>
<keyword evidence="6" id="KW-1185">Reference proteome</keyword>
<dbReference type="EMBL" id="ASGP02000002">
    <property type="protein sequence ID" value="KAH9522759.1"/>
    <property type="molecule type" value="Genomic_DNA"/>
</dbReference>
<accession>A0A922L7K4</accession>
<dbReference type="InterPro" id="IPR036084">
    <property type="entry name" value="Ser_inhib-like_sf"/>
</dbReference>
<evidence type="ECO:0000313" key="6">
    <source>
        <dbReference type="Proteomes" id="UP000790347"/>
    </source>
</evidence>
<gene>
    <name evidence="5" type="ORF">DERF_006318</name>
</gene>
<keyword evidence="1" id="KW-0646">Protease inhibitor</keyword>
<evidence type="ECO:0000256" key="1">
    <source>
        <dbReference type="ARBA" id="ARBA00022690"/>
    </source>
</evidence>
<dbReference type="InterPro" id="IPR002919">
    <property type="entry name" value="TIL_dom"/>
</dbReference>
<dbReference type="SUPFAM" id="SSF57567">
    <property type="entry name" value="Serine protease inhibitors"/>
    <property type="match status" value="1"/>
</dbReference>
<reference evidence="5" key="1">
    <citation type="submission" date="2013-05" db="EMBL/GenBank/DDBJ databases">
        <authorList>
            <person name="Yim A.K.Y."/>
            <person name="Chan T.F."/>
            <person name="Ji K.M."/>
            <person name="Liu X.Y."/>
            <person name="Zhou J.W."/>
            <person name="Li R.Q."/>
            <person name="Yang K.Y."/>
            <person name="Li J."/>
            <person name="Li M."/>
            <person name="Law P.T.W."/>
            <person name="Wu Y.L."/>
            <person name="Cai Z.L."/>
            <person name="Qin H."/>
            <person name="Bao Y."/>
            <person name="Leung R.K.K."/>
            <person name="Ng P.K.S."/>
            <person name="Zou J."/>
            <person name="Zhong X.J."/>
            <person name="Ran P.X."/>
            <person name="Zhong N.S."/>
            <person name="Liu Z.G."/>
            <person name="Tsui S.K.W."/>
        </authorList>
    </citation>
    <scope>NUCLEOTIDE SEQUENCE</scope>
    <source>
        <strain evidence="5">Derf</strain>
        <tissue evidence="5">Whole organism</tissue>
    </source>
</reference>
<feature type="chain" id="PRO_5037011693" description="TIL domain-containing protein" evidence="3">
    <location>
        <begin position="21"/>
        <end position="94"/>
    </location>
</feature>
<dbReference type="AlphaFoldDB" id="A0A922L7K4"/>
<name>A0A922L7K4_DERFA</name>
<organism evidence="5 6">
    <name type="scientific">Dermatophagoides farinae</name>
    <name type="common">American house dust mite</name>
    <dbReference type="NCBI Taxonomy" id="6954"/>
    <lineage>
        <taxon>Eukaryota</taxon>
        <taxon>Metazoa</taxon>
        <taxon>Ecdysozoa</taxon>
        <taxon>Arthropoda</taxon>
        <taxon>Chelicerata</taxon>
        <taxon>Arachnida</taxon>
        <taxon>Acari</taxon>
        <taxon>Acariformes</taxon>
        <taxon>Sarcoptiformes</taxon>
        <taxon>Astigmata</taxon>
        <taxon>Psoroptidia</taxon>
        <taxon>Analgoidea</taxon>
        <taxon>Pyroglyphidae</taxon>
        <taxon>Dermatophagoidinae</taxon>
        <taxon>Dermatophagoides</taxon>
    </lineage>
</organism>
<dbReference type="Proteomes" id="UP000790347">
    <property type="component" value="Unassembled WGS sequence"/>
</dbReference>
<reference evidence="5" key="2">
    <citation type="journal article" date="2022" name="Res Sq">
        <title>Comparative Genomics Reveals Insights into the Divergent Evolution of Astigmatic Mites and Household Pest Adaptations.</title>
        <authorList>
            <person name="Xiong Q."/>
            <person name="Wan A.T.-Y."/>
            <person name="Liu X.-Y."/>
            <person name="Fung C.S.-H."/>
            <person name="Xiao X."/>
            <person name="Malainual N."/>
            <person name="Hou J."/>
            <person name="Wang L."/>
            <person name="Wang M."/>
            <person name="Yang K."/>
            <person name="Cui Y."/>
            <person name="Leung E."/>
            <person name="Nong W."/>
            <person name="Shin S.-K."/>
            <person name="Au S."/>
            <person name="Jeong K.Y."/>
            <person name="Chew F.T."/>
            <person name="Hui J."/>
            <person name="Leung T.F."/>
            <person name="Tungtrongchitr A."/>
            <person name="Zhong N."/>
            <person name="Liu Z."/>
            <person name="Tsui S."/>
        </authorList>
    </citation>
    <scope>NUCLEOTIDE SEQUENCE</scope>
    <source>
        <strain evidence="5">Derf</strain>
        <tissue evidence="5">Whole organism</tissue>
    </source>
</reference>
<protein>
    <recommendedName>
        <fullName evidence="4">TIL domain-containing protein</fullName>
    </recommendedName>
</protein>
<dbReference type="CDD" id="cd19941">
    <property type="entry name" value="TIL"/>
    <property type="match status" value="1"/>
</dbReference>
<evidence type="ECO:0000256" key="3">
    <source>
        <dbReference type="SAM" id="SignalP"/>
    </source>
</evidence>
<feature type="signal peptide" evidence="3">
    <location>
        <begin position="1"/>
        <end position="20"/>
    </location>
</feature>
<sequence length="94" mass="10560">MNMKIATILIVTLFVAITMADPIQQTCHDNEEWKECGTKCPDTCLNRDIKHRGCVQMCVAGCFCRDGFIRLGYDMTGGIGHCVPVDYCDLIQRN</sequence>
<evidence type="ECO:0000256" key="2">
    <source>
        <dbReference type="ARBA" id="ARBA00023157"/>
    </source>
</evidence>
<feature type="domain" description="TIL" evidence="4">
    <location>
        <begin position="27"/>
        <end position="88"/>
    </location>
</feature>
<evidence type="ECO:0000313" key="5">
    <source>
        <dbReference type="EMBL" id="KAH9522759.1"/>
    </source>
</evidence>
<evidence type="ECO:0000259" key="4">
    <source>
        <dbReference type="Pfam" id="PF01826"/>
    </source>
</evidence>
<dbReference type="Pfam" id="PF01826">
    <property type="entry name" value="TIL"/>
    <property type="match status" value="1"/>
</dbReference>
<dbReference type="PANTHER" id="PTHR23259:SF70">
    <property type="entry name" value="ACCESSORY GLAND PROTEIN ACP62F-RELATED"/>
    <property type="match status" value="1"/>
</dbReference>
<dbReference type="GO" id="GO:0030414">
    <property type="term" value="F:peptidase inhibitor activity"/>
    <property type="evidence" value="ECO:0007669"/>
    <property type="project" value="UniProtKB-KW"/>
</dbReference>
<dbReference type="Gene3D" id="2.10.25.10">
    <property type="entry name" value="Laminin"/>
    <property type="match status" value="1"/>
</dbReference>
<keyword evidence="2" id="KW-1015">Disulfide bond</keyword>
<dbReference type="PANTHER" id="PTHR23259">
    <property type="entry name" value="RIDDLE"/>
    <property type="match status" value="1"/>
</dbReference>
<proteinExistence type="predicted"/>
<dbReference type="OrthoDB" id="6490487at2759"/>
<comment type="caution">
    <text evidence="5">The sequence shown here is derived from an EMBL/GenBank/DDBJ whole genome shotgun (WGS) entry which is preliminary data.</text>
</comment>
<keyword evidence="3" id="KW-0732">Signal</keyword>